<keyword evidence="2 15" id="KW-0479">Metal-binding</keyword>
<dbReference type="Gene3D" id="3.90.320.10">
    <property type="match status" value="1"/>
</dbReference>
<keyword evidence="4 15" id="KW-0227">DNA damage</keyword>
<feature type="region of interest" description="Disordered" evidence="17">
    <location>
        <begin position="972"/>
        <end position="997"/>
    </location>
</feature>
<comment type="subunit">
    <text evidence="15">Heterotrimer of RecB, RecC and RecD. All subunits contribute to DNA-binding. Interacts with RecA.</text>
</comment>
<sequence length="1245" mass="138255">MNASTTAHKLQAETFPLWGSRLIEASAGTGKTWTIAALYLRLVLGHGQANSAFERALLPSEILVMTFTRAATRELSDRIRARLLEAARCFRGETESDAADPFLQGLLADYPEQQARNKAAWQLAMAAESMDEASVHTIDAWCQRMLREHAFDSGSLFDEELVADEQALLTQAVQDYWRRECYPLSEQALAELLQVWRDEAALYQDMRELLGQGEPADGDEASLQQVLAEGRAALDAALAGLRAPWIERSQAMLDFVQSQSPPAKQGWNGKKFSIARLSGWIETLAAWARGEDDSILPDLKTGWERLTPAGLQEMRASDAGAMPALPEAFEQFSLLKDQLERLPQPGQAVRRHAATHVARQLQRLKRRQGSFGFADLLERLDAALQGEHGERLRARILAQYPVALVDEFQDTSPLQYRIFDRIYRCADNDRARALLLIGDPKQSIYGFRGADIYSYLQARRATGERHYALSVNYRSTRELVQAVNHCFLQAEQARESGAFQFKGPAGNPLPFVEVEAQGRAERWVGSSGALPALMIEHDLVPRSTGAIRKFFAERCAEQIVRWLNDPDNGFERPDQPLQGLRPRDIAILVRTGKEAAAVRRALQRRGVASVYLSDQDSVYRSDEARDLVHWLRGVATPQDSGLVRAALALALIGLPLPTLGRIAVDDEAFDEQAALLRELQQVWQSQGVLAMLRQSLHRFGLAARWLQDDGGERRLTNYLHLAELLQTASSELEGEQALIRWLVNRIDEDSGQNEEQVLRLESDSDLVKVITVHKSKGLEFPVVCLPYATSFRNFDPRFVKSASLPREDGSRELVLELDEAARERYERERLREDMRLLYVALTRPRHALWMGFSAVKPARGDGCQSHLSAAGYLVGGPEPRAAEDWLEPLQALASGWLGISLRAADPVPALTRLHRPDDSSELLPAPQYEASFDLSWGIASYSRLTRDLKAPGASAGGGLSPLQRLRPADDEAAPITPAGTESSAESEPLARPGGSLAPAPADSAIWHRFKRGPLTGNFLHEQLEWLAQERFALQDNDALAERLQARCERAGHEEQAPALVGWLRDVVGTRLAGPGLALAQLENLRSELEFWLPLERMDTSRVDQVCRIHLLAGVERPQLQGSQLHGMLMGFADLVFEHQGRYWVLDYKSNWLGADDGAYGPDALLQAMAQHRYDVQAALYLLALHRLLASRLGAAYDPARQLGGAVYLFLRGIHGPAQGSCCLQPSIECLQALDAMLAPPLLATP</sequence>
<dbReference type="EC" id="3.1.11.5" evidence="15"/>
<evidence type="ECO:0000256" key="16">
    <source>
        <dbReference type="PROSITE-ProRule" id="PRU00560"/>
    </source>
</evidence>
<comment type="catalytic activity">
    <reaction evidence="14 15">
        <text>ATP + H2O = ADP + phosphate + H(+)</text>
        <dbReference type="Rhea" id="RHEA:13065"/>
        <dbReference type="ChEBI" id="CHEBI:15377"/>
        <dbReference type="ChEBI" id="CHEBI:15378"/>
        <dbReference type="ChEBI" id="CHEBI:30616"/>
        <dbReference type="ChEBI" id="CHEBI:43474"/>
        <dbReference type="ChEBI" id="CHEBI:456216"/>
        <dbReference type="EC" id="5.6.2.4"/>
    </reaction>
</comment>
<reference evidence="20 21" key="1">
    <citation type="submission" date="2018-03" db="EMBL/GenBank/DDBJ databases">
        <title>Comparative genomics illustrates the genes involved in a hyperalkaliphilic mechanisms of Serpentinomonas isolated from highly-alkaline calcium-rich serpentinized springs.</title>
        <authorList>
            <person name="Suzuki S."/>
            <person name="Ishii S."/>
            <person name="Walworth N."/>
            <person name="Bird L."/>
            <person name="Kuenen J.G."/>
            <person name="Nealson K.H."/>
        </authorList>
    </citation>
    <scope>NUCLEOTIDE SEQUENCE [LARGE SCALE GENOMIC DNA]</scope>
    <source>
        <strain evidence="20 21">P1</strain>
    </source>
</reference>
<comment type="similarity">
    <text evidence="15">Belongs to the helicase family. UvrD subfamily.</text>
</comment>
<dbReference type="OrthoDB" id="5905204at2"/>
<dbReference type="InterPro" id="IPR027417">
    <property type="entry name" value="P-loop_NTPase"/>
</dbReference>
<dbReference type="PANTHER" id="PTHR11070:SF23">
    <property type="entry name" value="RECBCD ENZYME SUBUNIT RECB"/>
    <property type="match status" value="1"/>
</dbReference>
<dbReference type="PROSITE" id="PS51198">
    <property type="entry name" value="UVRD_HELICASE_ATP_BIND"/>
    <property type="match status" value="1"/>
</dbReference>
<dbReference type="GO" id="GO:0016887">
    <property type="term" value="F:ATP hydrolysis activity"/>
    <property type="evidence" value="ECO:0007669"/>
    <property type="project" value="RHEA"/>
</dbReference>
<evidence type="ECO:0000256" key="15">
    <source>
        <dbReference type="HAMAP-Rule" id="MF_01485"/>
    </source>
</evidence>
<evidence type="ECO:0000313" key="21">
    <source>
        <dbReference type="Proteomes" id="UP000238589"/>
    </source>
</evidence>
<comment type="caution">
    <text evidence="20">The sequence shown here is derived from an EMBL/GenBank/DDBJ whole genome shotgun (WGS) entry which is preliminary data.</text>
</comment>
<dbReference type="GO" id="GO:0005829">
    <property type="term" value="C:cytosol"/>
    <property type="evidence" value="ECO:0007669"/>
    <property type="project" value="TreeGrafter"/>
</dbReference>
<comment type="miscellaneous">
    <text evidence="15">In the RecBCD complex, RecB has a slow 3'-5' helicase, an exonuclease activity and loads RecA onto ssDNA, RecD has a fast 5'-3' helicase activity, while RecC stimulates the ATPase and processivity of the RecB helicase and contributes to recognition of the Chi site.</text>
</comment>
<evidence type="ECO:0000256" key="8">
    <source>
        <dbReference type="ARBA" id="ARBA00022840"/>
    </source>
</evidence>
<feature type="binding site" evidence="15">
    <location>
        <position position="1133"/>
    </location>
    <ligand>
        <name>Mg(2+)</name>
        <dbReference type="ChEBI" id="CHEBI:18420"/>
    </ligand>
</feature>
<dbReference type="GO" id="GO:0005524">
    <property type="term" value="F:ATP binding"/>
    <property type="evidence" value="ECO:0007669"/>
    <property type="project" value="UniProtKB-UniRule"/>
</dbReference>
<dbReference type="SUPFAM" id="SSF52540">
    <property type="entry name" value="P-loop containing nucleoside triphosphate hydrolases"/>
    <property type="match status" value="1"/>
</dbReference>
<keyword evidence="21" id="KW-1185">Reference proteome</keyword>
<dbReference type="InterPro" id="IPR038726">
    <property type="entry name" value="PDDEXK_AddAB-type"/>
</dbReference>
<dbReference type="GO" id="GO:0008854">
    <property type="term" value="F:exodeoxyribonuclease V activity"/>
    <property type="evidence" value="ECO:0007669"/>
    <property type="project" value="UniProtKB-EC"/>
</dbReference>
<evidence type="ECO:0000256" key="4">
    <source>
        <dbReference type="ARBA" id="ARBA00022763"/>
    </source>
</evidence>
<feature type="region of interest" description="DNA-binding and helicase activity, interacts with RecC" evidence="15">
    <location>
        <begin position="1"/>
        <end position="882"/>
    </location>
</feature>
<proteinExistence type="inferred from homology"/>
<dbReference type="PANTHER" id="PTHR11070">
    <property type="entry name" value="UVRD / RECB / PCRA DNA HELICASE FAMILY MEMBER"/>
    <property type="match status" value="1"/>
</dbReference>
<dbReference type="Gene3D" id="3.40.50.300">
    <property type="entry name" value="P-loop containing nucleotide triphosphate hydrolases"/>
    <property type="match status" value="2"/>
</dbReference>
<dbReference type="InterPro" id="IPR014017">
    <property type="entry name" value="DNA_helicase_UvrD-like_C"/>
</dbReference>
<feature type="binding site" evidence="16">
    <location>
        <begin position="25"/>
        <end position="32"/>
    </location>
    <ligand>
        <name>ATP</name>
        <dbReference type="ChEBI" id="CHEBI:30616"/>
    </ligand>
</feature>
<dbReference type="GO" id="GO:0000724">
    <property type="term" value="P:double-strand break repair via homologous recombination"/>
    <property type="evidence" value="ECO:0007669"/>
    <property type="project" value="UniProtKB-UniRule"/>
</dbReference>
<dbReference type="GO" id="GO:0009338">
    <property type="term" value="C:exodeoxyribonuclease V complex"/>
    <property type="evidence" value="ECO:0007669"/>
    <property type="project" value="TreeGrafter"/>
</dbReference>
<evidence type="ECO:0000256" key="14">
    <source>
        <dbReference type="ARBA" id="ARBA00048988"/>
    </source>
</evidence>
<dbReference type="GO" id="GO:0043138">
    <property type="term" value="F:3'-5' DNA helicase activity"/>
    <property type="evidence" value="ECO:0007669"/>
    <property type="project" value="UniProtKB-UniRule"/>
</dbReference>
<dbReference type="GO" id="GO:0000287">
    <property type="term" value="F:magnesium ion binding"/>
    <property type="evidence" value="ECO:0007669"/>
    <property type="project" value="UniProtKB-UniRule"/>
</dbReference>
<comment type="catalytic activity">
    <reaction evidence="15">
        <text>Exonucleolytic cleavage (in the presence of ATP) in either 5'- to 3'- or 3'- to 5'-direction to yield 5'-phosphooligonucleotides.</text>
        <dbReference type="EC" id="3.1.11.5"/>
    </reaction>
</comment>
<keyword evidence="6 15" id="KW-0347">Helicase</keyword>
<dbReference type="Proteomes" id="UP000238589">
    <property type="component" value="Unassembled WGS sequence"/>
</dbReference>
<dbReference type="EMBL" id="PVLQ01000036">
    <property type="protein sequence ID" value="PRD65073.1"/>
    <property type="molecule type" value="Genomic_DNA"/>
</dbReference>
<dbReference type="InterPro" id="IPR004586">
    <property type="entry name" value="RecB"/>
</dbReference>
<dbReference type="PROSITE" id="PS51217">
    <property type="entry name" value="UVRD_HELICASE_CTER"/>
    <property type="match status" value="1"/>
</dbReference>
<evidence type="ECO:0000256" key="5">
    <source>
        <dbReference type="ARBA" id="ARBA00022801"/>
    </source>
</evidence>
<dbReference type="InterPro" id="IPR014016">
    <property type="entry name" value="UvrD-like_ATP-bd"/>
</dbReference>
<dbReference type="Gene3D" id="1.10.3170.10">
    <property type="entry name" value="Recbcd, chain B, domain 2"/>
    <property type="match status" value="1"/>
</dbReference>
<evidence type="ECO:0000256" key="9">
    <source>
        <dbReference type="ARBA" id="ARBA00022842"/>
    </source>
</evidence>
<evidence type="ECO:0000259" key="18">
    <source>
        <dbReference type="PROSITE" id="PS51198"/>
    </source>
</evidence>
<evidence type="ECO:0000256" key="10">
    <source>
        <dbReference type="ARBA" id="ARBA00023125"/>
    </source>
</evidence>
<evidence type="ECO:0000256" key="11">
    <source>
        <dbReference type="ARBA" id="ARBA00023204"/>
    </source>
</evidence>
<accession>A0A2S9K3P6</accession>
<evidence type="ECO:0000256" key="13">
    <source>
        <dbReference type="ARBA" id="ARBA00034617"/>
    </source>
</evidence>
<evidence type="ECO:0000259" key="19">
    <source>
        <dbReference type="PROSITE" id="PS51217"/>
    </source>
</evidence>
<gene>
    <name evidence="15 20" type="primary">recB</name>
    <name evidence="20" type="ORF">C6P64_11045</name>
</gene>
<dbReference type="GO" id="GO:0003677">
    <property type="term" value="F:DNA binding"/>
    <property type="evidence" value="ECO:0007669"/>
    <property type="project" value="UniProtKB-UniRule"/>
</dbReference>
<keyword evidence="12 15" id="KW-0413">Isomerase</keyword>
<dbReference type="InterPro" id="IPR000212">
    <property type="entry name" value="DNA_helicase_UvrD/REP"/>
</dbReference>
<dbReference type="InterPro" id="IPR011335">
    <property type="entry name" value="Restrct_endonuc-II-like"/>
</dbReference>
<evidence type="ECO:0000256" key="6">
    <source>
        <dbReference type="ARBA" id="ARBA00022806"/>
    </source>
</evidence>
<evidence type="ECO:0000313" key="20">
    <source>
        <dbReference type="EMBL" id="PRD65073.1"/>
    </source>
</evidence>
<keyword evidence="10 15" id="KW-0238">DNA-binding</keyword>
<evidence type="ECO:0000256" key="1">
    <source>
        <dbReference type="ARBA" id="ARBA00022722"/>
    </source>
</evidence>
<feature type="domain" description="UvrD-like helicase C-terminal" evidence="19">
    <location>
        <begin position="500"/>
        <end position="777"/>
    </location>
</feature>
<keyword evidence="9 15" id="KW-0460">Magnesium</keyword>
<evidence type="ECO:0000256" key="3">
    <source>
        <dbReference type="ARBA" id="ARBA00022741"/>
    </source>
</evidence>
<keyword evidence="8 15" id="KW-0067">ATP-binding</keyword>
<keyword evidence="1 15" id="KW-0540">Nuclease</keyword>
<dbReference type="Pfam" id="PF00580">
    <property type="entry name" value="UvrD-helicase"/>
    <property type="match status" value="1"/>
</dbReference>
<dbReference type="CDD" id="cd22352">
    <property type="entry name" value="RecB_C-like"/>
    <property type="match status" value="1"/>
</dbReference>
<dbReference type="Pfam" id="PF12705">
    <property type="entry name" value="PDDEXK_1"/>
    <property type="match status" value="1"/>
</dbReference>
<keyword evidence="7 15" id="KW-0269">Exonuclease</keyword>
<keyword evidence="11 15" id="KW-0234">DNA repair</keyword>
<dbReference type="NCBIfam" id="TIGR00609">
    <property type="entry name" value="recB"/>
    <property type="match status" value="1"/>
</dbReference>
<comment type="function">
    <text evidence="15">A helicase/nuclease that prepares dsDNA breaks (DSB) for recombinational DNA repair. Binds to DSBs and unwinds DNA via a highly rapid and processive ATP-dependent bidirectional helicase activity. Unwinds dsDNA until it encounters a Chi (crossover hotspot instigator) sequence from the 3' direction. Cuts ssDNA a few nucleotides 3' to the Chi site. The properties and activities of the enzyme are changed at Chi. The Chi-altered holoenzyme produces a long 3'-ssDNA overhang and facilitates RecA-binding to the ssDNA for homologous DNA recombination and repair. Holoenzyme degrades any linearized DNA that is unable to undergo homologous recombination. In the holoenzyme this subunit contributes ATPase, 3'-5' helicase, exonuclease activity and loads RecA onto ssDNA.</text>
</comment>
<dbReference type="SUPFAM" id="SSF52980">
    <property type="entry name" value="Restriction endonuclease-like"/>
    <property type="match status" value="1"/>
</dbReference>
<dbReference type="Pfam" id="PF13361">
    <property type="entry name" value="UvrD_C"/>
    <property type="match status" value="1"/>
</dbReference>
<name>A0A2S9K3P6_9BURK</name>
<dbReference type="InterPro" id="IPR011604">
    <property type="entry name" value="PDDEXK-like_dom_sf"/>
</dbReference>
<dbReference type="HAMAP" id="MF_01485">
    <property type="entry name" value="RecB"/>
    <property type="match status" value="1"/>
</dbReference>
<comment type="catalytic activity">
    <reaction evidence="13 15">
        <text>Couples ATP hydrolysis with the unwinding of duplex DNA by translocating in the 3'-5' direction.</text>
        <dbReference type="EC" id="5.6.2.4"/>
    </reaction>
</comment>
<keyword evidence="3 15" id="KW-0547">Nucleotide-binding</keyword>
<dbReference type="RefSeq" id="WP_105748626.1">
    <property type="nucleotide sequence ID" value="NZ_PVLQ01000036.1"/>
</dbReference>
<evidence type="ECO:0000256" key="12">
    <source>
        <dbReference type="ARBA" id="ARBA00023235"/>
    </source>
</evidence>
<dbReference type="AlphaFoldDB" id="A0A2S9K3P6"/>
<comment type="domain">
    <text evidence="15">The N-terminal DNA-binding domain is a ssDNA-dependent ATPase and has ATP-dependent 3'-5' helicase function. This domain interacts with RecC.</text>
</comment>
<keyword evidence="5 15" id="KW-0378">Hydrolase</keyword>
<feature type="domain" description="UvrD-like helicase ATP-binding" evidence="18">
    <location>
        <begin position="4"/>
        <end position="476"/>
    </location>
</feature>
<feature type="region of interest" description="Nuclease activity, interacts with RecD and RecA" evidence="15">
    <location>
        <begin position="935"/>
        <end position="1245"/>
    </location>
</feature>
<feature type="binding site" evidence="15">
    <location>
        <position position="1146"/>
    </location>
    <ligand>
        <name>Mg(2+)</name>
        <dbReference type="ChEBI" id="CHEBI:18420"/>
    </ligand>
</feature>
<feature type="active site" description="For nuclease activity" evidence="15">
    <location>
        <position position="1146"/>
    </location>
</feature>
<comment type="cofactor">
    <cofactor evidence="15">
        <name>Mg(2+)</name>
        <dbReference type="ChEBI" id="CHEBI:18420"/>
    </cofactor>
    <text evidence="15">Binds 1 Mg(2+) ion per subunit.</text>
</comment>
<dbReference type="EC" id="5.6.2.4" evidence="15"/>
<evidence type="ECO:0000256" key="7">
    <source>
        <dbReference type="ARBA" id="ARBA00022839"/>
    </source>
</evidence>
<comment type="domain">
    <text evidence="15">The C-terminal domain has nuclease activity and interacts with RecD. It interacts with RecA, facilitating its loading onto ssDNA.</text>
</comment>
<evidence type="ECO:0000256" key="2">
    <source>
        <dbReference type="ARBA" id="ARBA00022723"/>
    </source>
</evidence>
<evidence type="ECO:0000256" key="17">
    <source>
        <dbReference type="SAM" id="MobiDB-lite"/>
    </source>
</evidence>
<organism evidence="20 21">
    <name type="scientific">Malikia granosa</name>
    <dbReference type="NCBI Taxonomy" id="263067"/>
    <lineage>
        <taxon>Bacteria</taxon>
        <taxon>Pseudomonadati</taxon>
        <taxon>Pseudomonadota</taxon>
        <taxon>Betaproteobacteria</taxon>
        <taxon>Burkholderiales</taxon>
        <taxon>Comamonadaceae</taxon>
        <taxon>Malikia</taxon>
    </lineage>
</organism>
<dbReference type="Gene3D" id="1.10.486.10">
    <property type="entry name" value="PCRA, domain 4"/>
    <property type="match status" value="1"/>
</dbReference>
<protein>
    <recommendedName>
        <fullName evidence="15">RecBCD enzyme subunit RecB</fullName>
        <ecNumber evidence="15">3.1.11.5</ecNumber>
        <ecNumber evidence="15">5.6.2.4</ecNumber>
    </recommendedName>
    <alternativeName>
        <fullName evidence="15">DNA 3'-5' helicase subunit RecB</fullName>
    </alternativeName>
    <alternativeName>
        <fullName evidence="15">Exonuclease V subunit RecB</fullName>
        <shortName evidence="15">ExoV subunit RecB</shortName>
    </alternativeName>
    <alternativeName>
        <fullName evidence="15">Helicase/nuclease RecBCD subunit RecB</fullName>
    </alternativeName>
</protein>
<feature type="binding site" evidence="15">
    <location>
        <position position="1020"/>
    </location>
    <ligand>
        <name>Mg(2+)</name>
        <dbReference type="ChEBI" id="CHEBI:18420"/>
    </ligand>
</feature>